<evidence type="ECO:0000313" key="3">
    <source>
        <dbReference type="Proteomes" id="UP001161017"/>
    </source>
</evidence>
<protein>
    <recommendedName>
        <fullName evidence="1">AB hydrolase-1 domain-containing protein</fullName>
    </recommendedName>
</protein>
<dbReference type="Proteomes" id="UP001161017">
    <property type="component" value="Unassembled WGS sequence"/>
</dbReference>
<dbReference type="PANTHER" id="PTHR43139:SF52">
    <property type="entry name" value="SI:DKEY-122A22.2"/>
    <property type="match status" value="1"/>
</dbReference>
<comment type="caution">
    <text evidence="2">The sequence shown here is derived from an EMBL/GenBank/DDBJ whole genome shotgun (WGS) entry which is preliminary data.</text>
</comment>
<evidence type="ECO:0000313" key="2">
    <source>
        <dbReference type="EMBL" id="MDI1491749.1"/>
    </source>
</evidence>
<dbReference type="InterPro" id="IPR000073">
    <property type="entry name" value="AB_hydrolase_1"/>
</dbReference>
<name>A0AA43QUE1_9LECA</name>
<organism evidence="2 3">
    <name type="scientific">Ramalina farinacea</name>
    <dbReference type="NCBI Taxonomy" id="258253"/>
    <lineage>
        <taxon>Eukaryota</taxon>
        <taxon>Fungi</taxon>
        <taxon>Dikarya</taxon>
        <taxon>Ascomycota</taxon>
        <taxon>Pezizomycotina</taxon>
        <taxon>Lecanoromycetes</taxon>
        <taxon>OSLEUM clade</taxon>
        <taxon>Lecanoromycetidae</taxon>
        <taxon>Lecanorales</taxon>
        <taxon>Lecanorineae</taxon>
        <taxon>Ramalinaceae</taxon>
        <taxon>Ramalina</taxon>
    </lineage>
</organism>
<reference evidence="2" key="1">
    <citation type="journal article" date="2023" name="Genome Biol. Evol.">
        <title>First Whole Genome Sequence and Flow Cytometry Genome Size Data for the Lichen-Forming Fungus Ramalina farinacea (Ascomycota).</title>
        <authorList>
            <person name="Llewellyn T."/>
            <person name="Mian S."/>
            <person name="Hill R."/>
            <person name="Leitch I.J."/>
            <person name="Gaya E."/>
        </authorList>
    </citation>
    <scope>NUCLEOTIDE SEQUENCE</scope>
    <source>
        <strain evidence="2">LIQ254RAFAR</strain>
    </source>
</reference>
<gene>
    <name evidence="2" type="ORF">OHK93_002959</name>
</gene>
<dbReference type="Pfam" id="PF00561">
    <property type="entry name" value="Abhydrolase_1"/>
    <property type="match status" value="1"/>
</dbReference>
<keyword evidence="3" id="KW-1185">Reference proteome</keyword>
<dbReference type="EMBL" id="JAPUFD010000015">
    <property type="protein sequence ID" value="MDI1491749.1"/>
    <property type="molecule type" value="Genomic_DNA"/>
</dbReference>
<sequence>MDHTSFVEVSEGSLFWKVTGPIQPTYGKGCAQPMPKEGAAPKTKTRPTLLFIHAAITDHTLWKDQAHYFNTKGWSCVVYDLFGYGQSFANEQYLASKPKPKIKHYEHTLAITRAHFDLMGKDYFGDIRNHKYIIVGLSYGASIALDFTLAYPHLVHGLVICAGGIGGYEPENSHDEDDMFATLKECIKKGDVENAVRMLVRIWGDGTKANQYRLSARLRSRLADWCRAIITSEVEGTGGCRLPSEEWSVPGLPGRWYAAQYLHTVKIPIRIANGKYDETATRQSMLYLAEQRQKTGSYKEFRTGHLINLELPDDFNRWTDEFLQQFIKKD</sequence>
<dbReference type="InterPro" id="IPR029058">
    <property type="entry name" value="AB_hydrolase_fold"/>
</dbReference>
<feature type="domain" description="AB hydrolase-1" evidence="1">
    <location>
        <begin position="47"/>
        <end position="179"/>
    </location>
</feature>
<evidence type="ECO:0000259" key="1">
    <source>
        <dbReference type="Pfam" id="PF00561"/>
    </source>
</evidence>
<dbReference type="SUPFAM" id="SSF53474">
    <property type="entry name" value="alpha/beta-Hydrolases"/>
    <property type="match status" value="1"/>
</dbReference>
<dbReference type="InterPro" id="IPR052370">
    <property type="entry name" value="Meta-cleavage_hydrolase"/>
</dbReference>
<dbReference type="AlphaFoldDB" id="A0AA43QUE1"/>
<proteinExistence type="predicted"/>
<dbReference type="PANTHER" id="PTHR43139">
    <property type="entry name" value="SI:DKEY-122A22.2"/>
    <property type="match status" value="1"/>
</dbReference>
<dbReference type="Gene3D" id="3.40.50.1820">
    <property type="entry name" value="alpha/beta hydrolase"/>
    <property type="match status" value="1"/>
</dbReference>
<accession>A0AA43QUE1</accession>